<dbReference type="GO" id="GO:0043005">
    <property type="term" value="C:neuron projection"/>
    <property type="evidence" value="ECO:0007669"/>
    <property type="project" value="TreeGrafter"/>
</dbReference>
<dbReference type="OrthoDB" id="300641at2759"/>
<accession>A0A8K0P111</accession>
<dbReference type="InterPro" id="IPR008979">
    <property type="entry name" value="Galactose-bd-like_sf"/>
</dbReference>
<dbReference type="EMBL" id="KZ308408">
    <property type="protein sequence ID" value="KAG8229072.1"/>
    <property type="molecule type" value="Genomic_DNA"/>
</dbReference>
<dbReference type="GO" id="GO:0012505">
    <property type="term" value="C:endomembrane system"/>
    <property type="evidence" value="ECO:0007669"/>
    <property type="project" value="UniProtKB-ARBA"/>
</dbReference>
<evidence type="ECO:0000256" key="1">
    <source>
        <dbReference type="ARBA" id="ARBA00005325"/>
    </source>
</evidence>
<dbReference type="Pfam" id="PF01483">
    <property type="entry name" value="P_proprotein"/>
    <property type="match status" value="1"/>
</dbReference>
<keyword evidence="7" id="KW-0106">Calcium</keyword>
<dbReference type="InterPro" id="IPR015500">
    <property type="entry name" value="Peptidase_S8_subtilisin-rel"/>
</dbReference>
<dbReference type="InterPro" id="IPR036852">
    <property type="entry name" value="Peptidase_S8/S53_dom_sf"/>
</dbReference>
<keyword evidence="3" id="KW-0165">Cleavage on pair of basic residues</keyword>
<protein>
    <recommendedName>
        <fullName evidence="10">P/Homo B domain-containing protein</fullName>
    </recommendedName>
</protein>
<dbReference type="PROSITE" id="PS51892">
    <property type="entry name" value="SUBTILASE"/>
    <property type="match status" value="1"/>
</dbReference>
<dbReference type="Gene3D" id="2.60.120.260">
    <property type="entry name" value="Galactose-binding domain-like"/>
    <property type="match status" value="1"/>
</dbReference>
<dbReference type="GO" id="GO:0005737">
    <property type="term" value="C:cytoplasm"/>
    <property type="evidence" value="ECO:0007669"/>
    <property type="project" value="UniProtKB-ARBA"/>
</dbReference>
<organism evidence="11 12">
    <name type="scientific">Ladona fulva</name>
    <name type="common">Scarce chaser dragonfly</name>
    <name type="synonym">Libellula fulva</name>
    <dbReference type="NCBI Taxonomy" id="123851"/>
    <lineage>
        <taxon>Eukaryota</taxon>
        <taxon>Metazoa</taxon>
        <taxon>Ecdysozoa</taxon>
        <taxon>Arthropoda</taxon>
        <taxon>Hexapoda</taxon>
        <taxon>Insecta</taxon>
        <taxon>Pterygota</taxon>
        <taxon>Palaeoptera</taxon>
        <taxon>Odonata</taxon>
        <taxon>Epiprocta</taxon>
        <taxon>Anisoptera</taxon>
        <taxon>Libelluloidea</taxon>
        <taxon>Libellulidae</taxon>
        <taxon>Ladona</taxon>
    </lineage>
</organism>
<keyword evidence="6" id="KW-0720">Serine protease</keyword>
<reference evidence="11" key="2">
    <citation type="submission" date="2017-10" db="EMBL/GenBank/DDBJ databases">
        <title>Ladona fulva Genome sequencing and assembly.</title>
        <authorList>
            <person name="Murali S."/>
            <person name="Richards S."/>
            <person name="Bandaranaike D."/>
            <person name="Bellair M."/>
            <person name="Blankenburg K."/>
            <person name="Chao H."/>
            <person name="Dinh H."/>
            <person name="Doddapaneni H."/>
            <person name="Dugan-Rocha S."/>
            <person name="Elkadiri S."/>
            <person name="Gnanaolivu R."/>
            <person name="Hernandez B."/>
            <person name="Skinner E."/>
            <person name="Javaid M."/>
            <person name="Lee S."/>
            <person name="Li M."/>
            <person name="Ming W."/>
            <person name="Munidasa M."/>
            <person name="Muniz J."/>
            <person name="Nguyen L."/>
            <person name="Hughes D."/>
            <person name="Osuji N."/>
            <person name="Pu L.-L."/>
            <person name="Puazo M."/>
            <person name="Qu C."/>
            <person name="Quiroz J."/>
            <person name="Raj R."/>
            <person name="Weissenberger G."/>
            <person name="Xin Y."/>
            <person name="Zou X."/>
            <person name="Han Y."/>
            <person name="Worley K."/>
            <person name="Muzny D."/>
            <person name="Gibbs R."/>
        </authorList>
    </citation>
    <scope>NUCLEOTIDE SEQUENCE</scope>
    <source>
        <strain evidence="11">Sampled in the wild</strain>
    </source>
</reference>
<sequence length="532" mass="58393">MWFRLLLILLLMSRVILWKVDHFVAKISGDENVAKEISKTFGVHYLGEVHHVLPQIGRLRVLRNKSLSILSSSEELNRPCSRVTECATWDINFNDPFFPYQWYLDAGVSYDVSGTWISSDPMPDLRHYIQNSHGTQCAAIISAAGNNSYCGVGVAFKAKVGGVRLLKGEKSHVIDAQEALALRVAITKRVDIIVSSWGPPDNGKSIGEPEELAKQAIIEGIEKGRNGKGAIFLWAVGNGGLSDNCNLDGYASSIYTIAISSLTKSGYPCVYDEPCSATLASCYVGGKEPNDRNHLHTDNMVVPQLDGGCKNSFQGTSAATPLAAGIVALMLQANGNLTWRDVQHIIVRSARKPSNHYGWLQNGAGLSYHIFSGFGAIDAAKAAELSSTWDSVPPQRNVTALIPGLPRYLLPTSRSLLKVLVPPREDFKTFILEHTILIVSLASTTRGKIELSLTSPSGTVSHLLTERPLDDAQSGFKDWRFMSTHFWLEDPTGVWAVVVNNLTEDFGEIKDARILFYGFCVEQGNKKSYMSF</sequence>
<dbReference type="GO" id="GO:0004252">
    <property type="term" value="F:serine-type endopeptidase activity"/>
    <property type="evidence" value="ECO:0007669"/>
    <property type="project" value="InterPro"/>
</dbReference>
<evidence type="ECO:0000256" key="4">
    <source>
        <dbReference type="ARBA" id="ARBA00022729"/>
    </source>
</evidence>
<dbReference type="AlphaFoldDB" id="A0A8K0P111"/>
<dbReference type="GO" id="GO:0005615">
    <property type="term" value="C:extracellular space"/>
    <property type="evidence" value="ECO:0007669"/>
    <property type="project" value="TreeGrafter"/>
</dbReference>
<dbReference type="Pfam" id="PF00082">
    <property type="entry name" value="Peptidase_S8"/>
    <property type="match status" value="1"/>
</dbReference>
<dbReference type="InterPro" id="IPR034182">
    <property type="entry name" value="Kexin/furin"/>
</dbReference>
<evidence type="ECO:0000256" key="5">
    <source>
        <dbReference type="ARBA" id="ARBA00022801"/>
    </source>
</evidence>
<keyword evidence="12" id="KW-1185">Reference proteome</keyword>
<evidence type="ECO:0000313" key="11">
    <source>
        <dbReference type="EMBL" id="KAG8229072.1"/>
    </source>
</evidence>
<gene>
    <name evidence="11" type="ORF">J437_LFUL005706</name>
</gene>
<feature type="domain" description="P/Homo B" evidence="10">
    <location>
        <begin position="392"/>
        <end position="522"/>
    </location>
</feature>
<dbReference type="Proteomes" id="UP000792457">
    <property type="component" value="Unassembled WGS sequence"/>
</dbReference>
<dbReference type="PANTHER" id="PTHR42884">
    <property type="entry name" value="PROPROTEIN CONVERTASE SUBTILISIN/KEXIN-RELATED"/>
    <property type="match status" value="1"/>
</dbReference>
<feature type="chain" id="PRO_5035437188" description="P/Homo B domain-containing protein" evidence="9">
    <location>
        <begin position="19"/>
        <end position="532"/>
    </location>
</feature>
<dbReference type="GO" id="GO:0016020">
    <property type="term" value="C:membrane"/>
    <property type="evidence" value="ECO:0007669"/>
    <property type="project" value="TreeGrafter"/>
</dbReference>
<evidence type="ECO:0000256" key="3">
    <source>
        <dbReference type="ARBA" id="ARBA00022685"/>
    </source>
</evidence>
<evidence type="ECO:0000256" key="8">
    <source>
        <dbReference type="PROSITE-ProRule" id="PRU01240"/>
    </source>
</evidence>
<feature type="signal peptide" evidence="9">
    <location>
        <begin position="1"/>
        <end position="18"/>
    </location>
</feature>
<evidence type="ECO:0000259" key="10">
    <source>
        <dbReference type="PROSITE" id="PS51829"/>
    </source>
</evidence>
<comment type="similarity">
    <text evidence="1">Belongs to the peptidase S8 family. Furin subfamily.</text>
</comment>
<dbReference type="SUPFAM" id="SSF49785">
    <property type="entry name" value="Galactose-binding domain-like"/>
    <property type="match status" value="1"/>
</dbReference>
<evidence type="ECO:0000256" key="2">
    <source>
        <dbReference type="ARBA" id="ARBA00022670"/>
    </source>
</evidence>
<evidence type="ECO:0000256" key="6">
    <source>
        <dbReference type="ARBA" id="ARBA00022825"/>
    </source>
</evidence>
<dbReference type="PROSITE" id="PS51829">
    <property type="entry name" value="P_HOMO_B"/>
    <property type="match status" value="1"/>
</dbReference>
<dbReference type="PROSITE" id="PS00138">
    <property type="entry name" value="SUBTILASE_SER"/>
    <property type="match status" value="1"/>
</dbReference>
<dbReference type="InterPro" id="IPR000209">
    <property type="entry name" value="Peptidase_S8/S53_dom"/>
</dbReference>
<evidence type="ECO:0000313" key="12">
    <source>
        <dbReference type="Proteomes" id="UP000792457"/>
    </source>
</evidence>
<dbReference type="CDD" id="cd04059">
    <property type="entry name" value="Peptidases_S8_Protein_convertases_Kexins_Furin-like"/>
    <property type="match status" value="1"/>
</dbReference>
<keyword evidence="2" id="KW-0645">Protease</keyword>
<dbReference type="InterPro" id="IPR023828">
    <property type="entry name" value="Peptidase_S8_Ser-AS"/>
</dbReference>
<reference evidence="11" key="1">
    <citation type="submission" date="2013-04" db="EMBL/GenBank/DDBJ databases">
        <authorList>
            <person name="Qu J."/>
            <person name="Murali S.C."/>
            <person name="Bandaranaike D."/>
            <person name="Bellair M."/>
            <person name="Blankenburg K."/>
            <person name="Chao H."/>
            <person name="Dinh H."/>
            <person name="Doddapaneni H."/>
            <person name="Downs B."/>
            <person name="Dugan-Rocha S."/>
            <person name="Elkadiri S."/>
            <person name="Gnanaolivu R.D."/>
            <person name="Hernandez B."/>
            <person name="Javaid M."/>
            <person name="Jayaseelan J.C."/>
            <person name="Lee S."/>
            <person name="Li M."/>
            <person name="Ming W."/>
            <person name="Munidasa M."/>
            <person name="Muniz J."/>
            <person name="Nguyen L."/>
            <person name="Ongeri F."/>
            <person name="Osuji N."/>
            <person name="Pu L.-L."/>
            <person name="Puazo M."/>
            <person name="Qu C."/>
            <person name="Quiroz J."/>
            <person name="Raj R."/>
            <person name="Weissenberger G."/>
            <person name="Xin Y."/>
            <person name="Zou X."/>
            <person name="Han Y."/>
            <person name="Richards S."/>
            <person name="Worley K."/>
            <person name="Muzny D."/>
            <person name="Gibbs R."/>
        </authorList>
    </citation>
    <scope>NUCLEOTIDE SEQUENCE</scope>
    <source>
        <strain evidence="11">Sampled in the wild</strain>
    </source>
</reference>
<dbReference type="Gene3D" id="3.40.50.200">
    <property type="entry name" value="Peptidase S8/S53 domain"/>
    <property type="match status" value="1"/>
</dbReference>
<keyword evidence="4 9" id="KW-0732">Signal</keyword>
<comment type="caution">
    <text evidence="8">Lacks conserved residue(s) required for the propagation of feature annotation.</text>
</comment>
<dbReference type="PRINTS" id="PR00723">
    <property type="entry name" value="SUBTILISIN"/>
</dbReference>
<evidence type="ECO:0000256" key="9">
    <source>
        <dbReference type="SAM" id="SignalP"/>
    </source>
</evidence>
<proteinExistence type="inferred from homology"/>
<name>A0A8K0P111_LADFU</name>
<evidence type="ECO:0000256" key="7">
    <source>
        <dbReference type="ARBA" id="ARBA00022837"/>
    </source>
</evidence>
<dbReference type="SUPFAM" id="SSF52743">
    <property type="entry name" value="Subtilisin-like"/>
    <property type="match status" value="1"/>
</dbReference>
<comment type="caution">
    <text evidence="11">The sequence shown here is derived from an EMBL/GenBank/DDBJ whole genome shotgun (WGS) entry which is preliminary data.</text>
</comment>
<dbReference type="InterPro" id="IPR002884">
    <property type="entry name" value="P_dom"/>
</dbReference>
<dbReference type="PANTHER" id="PTHR42884:SF14">
    <property type="entry name" value="NEUROENDOCRINE CONVERTASE 1"/>
    <property type="match status" value="1"/>
</dbReference>
<dbReference type="GO" id="GO:0016486">
    <property type="term" value="P:peptide hormone processing"/>
    <property type="evidence" value="ECO:0007669"/>
    <property type="project" value="TreeGrafter"/>
</dbReference>
<keyword evidence="5" id="KW-0378">Hydrolase</keyword>